<sequence length="108" mass="12145">MGNWALMYYWSIPSLREHCYRGLEGMVIPLKLRDGWAGRECGACLALSADAILACPLSFTEHGVRNLGWRLFRLVACLGASSLATVSGRSCVRRNRRFFVLLLIRNRG</sequence>
<gene>
    <name evidence="1" type="ORF">N658DRAFT_44143</name>
</gene>
<comment type="caution">
    <text evidence="1">The sequence shown here is derived from an EMBL/GenBank/DDBJ whole genome shotgun (WGS) entry which is preliminary data.</text>
</comment>
<dbReference type="AlphaFoldDB" id="A0AAN6Q592"/>
<reference evidence="1" key="1">
    <citation type="journal article" date="2023" name="Mol. Phylogenet. Evol.">
        <title>Genome-scale phylogeny and comparative genomics of the fungal order Sordariales.</title>
        <authorList>
            <person name="Hensen N."/>
            <person name="Bonometti L."/>
            <person name="Westerberg I."/>
            <person name="Brannstrom I.O."/>
            <person name="Guillou S."/>
            <person name="Cros-Aarteil S."/>
            <person name="Calhoun S."/>
            <person name="Haridas S."/>
            <person name="Kuo A."/>
            <person name="Mondo S."/>
            <person name="Pangilinan J."/>
            <person name="Riley R."/>
            <person name="LaButti K."/>
            <person name="Andreopoulos B."/>
            <person name="Lipzen A."/>
            <person name="Chen C."/>
            <person name="Yan M."/>
            <person name="Daum C."/>
            <person name="Ng V."/>
            <person name="Clum A."/>
            <person name="Steindorff A."/>
            <person name="Ohm R.A."/>
            <person name="Martin F."/>
            <person name="Silar P."/>
            <person name="Natvig D.O."/>
            <person name="Lalanne C."/>
            <person name="Gautier V."/>
            <person name="Ament-Velasquez S.L."/>
            <person name="Kruys A."/>
            <person name="Hutchinson M.I."/>
            <person name="Powell A.J."/>
            <person name="Barry K."/>
            <person name="Miller A.N."/>
            <person name="Grigoriev I.V."/>
            <person name="Debuchy R."/>
            <person name="Gladieux P."/>
            <person name="Hiltunen Thoren M."/>
            <person name="Johannesson H."/>
        </authorList>
    </citation>
    <scope>NUCLEOTIDE SEQUENCE</scope>
    <source>
        <strain evidence="1">CBS 757.83</strain>
    </source>
</reference>
<name>A0AAN6Q592_9PEZI</name>
<keyword evidence="2" id="KW-1185">Reference proteome</keyword>
<dbReference type="EMBL" id="MU863633">
    <property type="protein sequence ID" value="KAK4102020.1"/>
    <property type="molecule type" value="Genomic_DNA"/>
</dbReference>
<accession>A0AAN6Q592</accession>
<organism evidence="1 2">
    <name type="scientific">Parathielavia hyrcaniae</name>
    <dbReference type="NCBI Taxonomy" id="113614"/>
    <lineage>
        <taxon>Eukaryota</taxon>
        <taxon>Fungi</taxon>
        <taxon>Dikarya</taxon>
        <taxon>Ascomycota</taxon>
        <taxon>Pezizomycotina</taxon>
        <taxon>Sordariomycetes</taxon>
        <taxon>Sordariomycetidae</taxon>
        <taxon>Sordariales</taxon>
        <taxon>Chaetomiaceae</taxon>
        <taxon>Parathielavia</taxon>
    </lineage>
</organism>
<dbReference type="Proteomes" id="UP001305647">
    <property type="component" value="Unassembled WGS sequence"/>
</dbReference>
<proteinExistence type="predicted"/>
<evidence type="ECO:0000313" key="2">
    <source>
        <dbReference type="Proteomes" id="UP001305647"/>
    </source>
</evidence>
<reference evidence="1" key="2">
    <citation type="submission" date="2023-05" db="EMBL/GenBank/DDBJ databases">
        <authorList>
            <consortium name="Lawrence Berkeley National Laboratory"/>
            <person name="Steindorff A."/>
            <person name="Hensen N."/>
            <person name="Bonometti L."/>
            <person name="Westerberg I."/>
            <person name="Brannstrom I.O."/>
            <person name="Guillou S."/>
            <person name="Cros-Aarteil S."/>
            <person name="Calhoun S."/>
            <person name="Haridas S."/>
            <person name="Kuo A."/>
            <person name="Mondo S."/>
            <person name="Pangilinan J."/>
            <person name="Riley R."/>
            <person name="Labutti K."/>
            <person name="Andreopoulos B."/>
            <person name="Lipzen A."/>
            <person name="Chen C."/>
            <person name="Yanf M."/>
            <person name="Daum C."/>
            <person name="Ng V."/>
            <person name="Clum A."/>
            <person name="Ohm R."/>
            <person name="Martin F."/>
            <person name="Silar P."/>
            <person name="Natvig D."/>
            <person name="Lalanne C."/>
            <person name="Gautier V."/>
            <person name="Ament-Velasquez S.L."/>
            <person name="Kruys A."/>
            <person name="Hutchinson M.I."/>
            <person name="Powell A.J."/>
            <person name="Barry K."/>
            <person name="Miller A.N."/>
            <person name="Grigoriev I.V."/>
            <person name="Debuchy R."/>
            <person name="Gladieux P."/>
            <person name="Thoren M.H."/>
            <person name="Johannesson H."/>
        </authorList>
    </citation>
    <scope>NUCLEOTIDE SEQUENCE</scope>
    <source>
        <strain evidence="1">CBS 757.83</strain>
    </source>
</reference>
<protein>
    <submittedName>
        <fullName evidence="1">Uncharacterized protein</fullName>
    </submittedName>
</protein>
<evidence type="ECO:0000313" key="1">
    <source>
        <dbReference type="EMBL" id="KAK4102020.1"/>
    </source>
</evidence>